<dbReference type="EMBL" id="RAPY01000001">
    <property type="protein sequence ID" value="RKE55308.1"/>
    <property type="molecule type" value="Genomic_DNA"/>
</dbReference>
<evidence type="ECO:0000313" key="1">
    <source>
        <dbReference type="EMBL" id="RKE55308.1"/>
    </source>
</evidence>
<evidence type="ECO:0000313" key="2">
    <source>
        <dbReference type="Proteomes" id="UP000286246"/>
    </source>
</evidence>
<gene>
    <name evidence="1" type="ORF">DFQ12_0139</name>
</gene>
<keyword evidence="2" id="KW-1185">Reference proteome</keyword>
<sequence>MIKNIHHQILENYFKRAIDSYHSCIELEENSCLFNEIAKSASDVQLERDSIKFLYNDMRSENYVIEIRLNLLSKESNVGYYALILNEENQELDDYLVFNQFL</sequence>
<organism evidence="1 2">
    <name type="scientific">Sphingobacterium detergens</name>
    <dbReference type="NCBI Taxonomy" id="1145106"/>
    <lineage>
        <taxon>Bacteria</taxon>
        <taxon>Pseudomonadati</taxon>
        <taxon>Bacteroidota</taxon>
        <taxon>Sphingobacteriia</taxon>
        <taxon>Sphingobacteriales</taxon>
        <taxon>Sphingobacteriaceae</taxon>
        <taxon>Sphingobacterium</taxon>
    </lineage>
</organism>
<reference evidence="1 2" key="1">
    <citation type="submission" date="2018-09" db="EMBL/GenBank/DDBJ databases">
        <title>Genomic Encyclopedia of Type Strains, Phase III (KMG-III): the genomes of soil and plant-associated and newly described type strains.</title>
        <authorList>
            <person name="Whitman W."/>
        </authorList>
    </citation>
    <scope>NUCLEOTIDE SEQUENCE [LARGE SCALE GENOMIC DNA]</scope>
    <source>
        <strain evidence="1 2">CECT 7938</strain>
    </source>
</reference>
<dbReference type="Proteomes" id="UP000286246">
    <property type="component" value="Unassembled WGS sequence"/>
</dbReference>
<dbReference type="RefSeq" id="WP_147420303.1">
    <property type="nucleotide sequence ID" value="NZ_RAPY01000001.1"/>
</dbReference>
<dbReference type="AlphaFoldDB" id="A0A420BF48"/>
<comment type="caution">
    <text evidence="1">The sequence shown here is derived from an EMBL/GenBank/DDBJ whole genome shotgun (WGS) entry which is preliminary data.</text>
</comment>
<dbReference type="OrthoDB" id="675372at2"/>
<protein>
    <submittedName>
        <fullName evidence="1">Uncharacterized protein</fullName>
    </submittedName>
</protein>
<proteinExistence type="predicted"/>
<accession>A0A420BF48</accession>
<name>A0A420BF48_SPHD1</name>